<accession>A0A9P4WAQ5</accession>
<proteinExistence type="inferred from homology"/>
<comment type="similarity">
    <text evidence="1 10">Belongs to the tannase family.</text>
</comment>
<evidence type="ECO:0000256" key="8">
    <source>
        <dbReference type="ARBA" id="ARBA00023157"/>
    </source>
</evidence>
<organism evidence="12 13">
    <name type="scientific">Curvularia kusanoi</name>
    <name type="common">Cochliobolus kusanoi</name>
    <dbReference type="NCBI Taxonomy" id="90978"/>
    <lineage>
        <taxon>Eukaryota</taxon>
        <taxon>Fungi</taxon>
        <taxon>Dikarya</taxon>
        <taxon>Ascomycota</taxon>
        <taxon>Pezizomycotina</taxon>
        <taxon>Dothideomycetes</taxon>
        <taxon>Pleosporomycetidae</taxon>
        <taxon>Pleosporales</taxon>
        <taxon>Pleosporineae</taxon>
        <taxon>Pleosporaceae</taxon>
        <taxon>Curvularia</taxon>
    </lineage>
</organism>
<evidence type="ECO:0000256" key="5">
    <source>
        <dbReference type="ARBA" id="ARBA00022729"/>
    </source>
</evidence>
<feature type="compositionally biased region" description="Basic and acidic residues" evidence="11">
    <location>
        <begin position="767"/>
        <end position="802"/>
    </location>
</feature>
<evidence type="ECO:0000256" key="2">
    <source>
        <dbReference type="ARBA" id="ARBA00022487"/>
    </source>
</evidence>
<evidence type="ECO:0000256" key="7">
    <source>
        <dbReference type="ARBA" id="ARBA00022837"/>
    </source>
</evidence>
<keyword evidence="6 10" id="KW-0378">Hydrolase</keyword>
<dbReference type="GO" id="GO:0045493">
    <property type="term" value="P:xylan catabolic process"/>
    <property type="evidence" value="ECO:0007669"/>
    <property type="project" value="UniProtKB-KW"/>
</dbReference>
<keyword evidence="5" id="KW-0732">Signal</keyword>
<dbReference type="InterPro" id="IPR029058">
    <property type="entry name" value="AB_hydrolase_fold"/>
</dbReference>
<keyword evidence="3" id="KW-0119">Carbohydrate metabolism</keyword>
<name>A0A9P4WAQ5_CURKU</name>
<keyword evidence="2" id="KW-0719">Serine esterase</keyword>
<feature type="region of interest" description="Disordered" evidence="11">
    <location>
        <begin position="752"/>
        <end position="802"/>
    </location>
</feature>
<keyword evidence="8" id="KW-1015">Disulfide bond</keyword>
<keyword evidence="3" id="KW-0624">Polysaccharide degradation</keyword>
<dbReference type="InterPro" id="IPR011118">
    <property type="entry name" value="Tannase/feruloyl_esterase"/>
</dbReference>
<evidence type="ECO:0000256" key="3">
    <source>
        <dbReference type="ARBA" id="ARBA00022651"/>
    </source>
</evidence>
<evidence type="ECO:0000256" key="11">
    <source>
        <dbReference type="SAM" id="MobiDB-lite"/>
    </source>
</evidence>
<dbReference type="SUPFAM" id="SSF53474">
    <property type="entry name" value="alpha/beta-Hydrolases"/>
    <property type="match status" value="1"/>
</dbReference>
<dbReference type="Proteomes" id="UP000801428">
    <property type="component" value="Unassembled WGS sequence"/>
</dbReference>
<dbReference type="OrthoDB" id="3039123at2759"/>
<evidence type="ECO:0000256" key="9">
    <source>
        <dbReference type="ARBA" id="ARBA00034075"/>
    </source>
</evidence>
<dbReference type="GO" id="GO:0046872">
    <property type="term" value="F:metal ion binding"/>
    <property type="evidence" value="ECO:0007669"/>
    <property type="project" value="UniProtKB-KW"/>
</dbReference>
<dbReference type="Pfam" id="PF07519">
    <property type="entry name" value="Tannase"/>
    <property type="match status" value="1"/>
</dbReference>
<evidence type="ECO:0000256" key="10">
    <source>
        <dbReference type="RuleBase" id="RU361238"/>
    </source>
</evidence>
<gene>
    <name evidence="12" type="primary">FAEB-2</name>
    <name evidence="12" type="ORF">E8E13_004980</name>
</gene>
<dbReference type="EC" id="3.1.1.-" evidence="10"/>
<keyword evidence="3" id="KW-0858">Xylan degradation</keyword>
<keyword evidence="7" id="KW-0106">Calcium</keyword>
<evidence type="ECO:0000256" key="1">
    <source>
        <dbReference type="ARBA" id="ARBA00006249"/>
    </source>
</evidence>
<evidence type="ECO:0000256" key="6">
    <source>
        <dbReference type="ARBA" id="ARBA00022801"/>
    </source>
</evidence>
<reference evidence="12" key="1">
    <citation type="submission" date="2019-04" db="EMBL/GenBank/DDBJ databases">
        <title>Sequencing of skin fungus with MAO and IRED activity.</title>
        <authorList>
            <person name="Marsaioli A.J."/>
            <person name="Bonatto J.M.C."/>
            <person name="Reis Junior O."/>
        </authorList>
    </citation>
    <scope>NUCLEOTIDE SEQUENCE</scope>
    <source>
        <strain evidence="12">30M1</strain>
    </source>
</reference>
<protein>
    <recommendedName>
        <fullName evidence="10">Carboxylic ester hydrolase</fullName>
        <ecNumber evidence="10">3.1.1.-</ecNumber>
    </recommendedName>
</protein>
<evidence type="ECO:0000313" key="13">
    <source>
        <dbReference type="Proteomes" id="UP000801428"/>
    </source>
</evidence>
<sequence length="802" mass="88280">MKFEHSALAAALGASFAIASPSKPEPSSCSTPAKDFKSECASLASRLQVEHGTVYLSEFVAAGTNLSLPDNNATCAQPYMVVPKDICRVALYVGTSNHSGVNMEAWLPSNWTGRYLSTGNGGLNGCIKYEDLAYTSAAGFAAAGTNNGHNGTAGNPFYNNADVVEDFSYRALYTGTVVGKQISKAFYGKKHDKSYYFGCSTGGRQGFKAAQDFSEEFDGIVAGAPAIAFNNLTSWSGSFFKATGTNTSDTFVSVPQWATVHADVLKQCDKLDGYADGIIEYPPLCNYDPSGLLCKGSPSASCLTAKQIQTVKTVLSPLYNAKGDLVYPRLQPGAEILASFILLGGTPFPYTTDWFRFAIYNDPNWDPSTLNSTDFDNAARINPSNIQTWKGDLSAAKKNSKILHWHGQMDAIISSANSPRYYDYVSKTMGLSSDKLDEFYRFFTISGTGHCGGGDGAHVIGQGSTEVSSYSPKENILMAIVDWVEKGNAPETIIGTKYVNDTQSLGVKFQRAHCKYPKRNQYKGQGDPNVIGSWDRIYKNALCPLCRLNTLFETAYPLAKTLMSHDGFHAWREQIIARPESDKTRRNDLADLYSGYKTQSKAERKGNVHVKTGTYGKRPTNFPRVRTQLLTLVNELGILVNIERVWERAWDKSGQGYPPDWGESEDEAKQQVIKTSRATSATKALNQWTSFFRPKIIGEVTRQAAAFSRKRGREMEIAAAPDYPDPQNYYMPSGNLGFQGAFVTTREQKEFMASSASTNSYPQEQAAAERERAPKRRRTDDKHVRFDESAKEEEGRSRDGED</sequence>
<evidence type="ECO:0000256" key="4">
    <source>
        <dbReference type="ARBA" id="ARBA00022723"/>
    </source>
</evidence>
<dbReference type="AlphaFoldDB" id="A0A9P4WAQ5"/>
<dbReference type="EMBL" id="SWKU01000011">
    <property type="protein sequence ID" value="KAF3002457.1"/>
    <property type="molecule type" value="Genomic_DNA"/>
</dbReference>
<comment type="catalytic activity">
    <reaction evidence="9">
        <text>feruloyl-polysaccharide + H2O = ferulate + polysaccharide.</text>
        <dbReference type="EC" id="3.1.1.73"/>
    </reaction>
</comment>
<dbReference type="GO" id="GO:0030600">
    <property type="term" value="F:feruloyl esterase activity"/>
    <property type="evidence" value="ECO:0007669"/>
    <property type="project" value="UniProtKB-EC"/>
</dbReference>
<evidence type="ECO:0000313" key="12">
    <source>
        <dbReference type="EMBL" id="KAF3002457.1"/>
    </source>
</evidence>
<comment type="caution">
    <text evidence="12">The sequence shown here is derived from an EMBL/GenBank/DDBJ whole genome shotgun (WGS) entry which is preliminary data.</text>
</comment>
<keyword evidence="13" id="KW-1185">Reference proteome</keyword>
<dbReference type="PANTHER" id="PTHR33938">
    <property type="entry name" value="FERULOYL ESTERASE B-RELATED"/>
    <property type="match status" value="1"/>
</dbReference>
<dbReference type="PANTHER" id="PTHR33938:SF15">
    <property type="entry name" value="FERULOYL ESTERASE B-RELATED"/>
    <property type="match status" value="1"/>
</dbReference>
<keyword evidence="4" id="KW-0479">Metal-binding</keyword>